<dbReference type="PANTHER" id="PTHR34069">
    <property type="entry name" value="3-OXOACYL-[ACYL-CARRIER-PROTEIN] SYNTHASE 3"/>
    <property type="match status" value="1"/>
</dbReference>
<evidence type="ECO:0000256" key="2">
    <source>
        <dbReference type="ARBA" id="ARBA00023315"/>
    </source>
</evidence>
<name>A0ABR8PVH4_9CLOT</name>
<sequence length="328" mass="37290">MNNIQIRNIEIYHGSKIVGNEYYFEHFKKLGKDIKHFIEDVMGRKNRYLLDSSKENSLTMAIEASKRVLRASDLNGEDIDMIVFSSVLPEYVSPPSSFILHNAISGKENCLCHDMNVNCIGMTYALNLINGYMKADSDINTVLLVGSDFLTPQVDPDNELCYGEYGDAACAIVLERTSRDCGVIDCKVSTQTIAVDEIRFPRCGFSNMYDAEKKDLYAKWDSYQIHWFDSVINNMNSILKENNLSVEDISMFCFSQFSYSNIVKIRETMNIGESRSLYIGDTYGYTGTSSPFIVLYESIKNNKVKPGDYVMFWTIASGTSHMALLFKY</sequence>
<dbReference type="InterPro" id="IPR013747">
    <property type="entry name" value="ACP_syn_III_C"/>
</dbReference>
<proteinExistence type="predicted"/>
<dbReference type="EMBL" id="JACSRA010000020">
    <property type="protein sequence ID" value="MBD7912168.1"/>
    <property type="molecule type" value="Genomic_DNA"/>
</dbReference>
<dbReference type="SUPFAM" id="SSF53901">
    <property type="entry name" value="Thiolase-like"/>
    <property type="match status" value="2"/>
</dbReference>
<keyword evidence="6" id="KW-1185">Reference proteome</keyword>
<dbReference type="PANTHER" id="PTHR34069:SF2">
    <property type="entry name" value="BETA-KETOACYL-[ACYL-CARRIER-PROTEIN] SYNTHASE III"/>
    <property type="match status" value="1"/>
</dbReference>
<dbReference type="RefSeq" id="WP_191769107.1">
    <property type="nucleotide sequence ID" value="NZ_JACSRA010000020.1"/>
</dbReference>
<evidence type="ECO:0000256" key="1">
    <source>
        <dbReference type="ARBA" id="ARBA00022679"/>
    </source>
</evidence>
<dbReference type="InterPro" id="IPR013751">
    <property type="entry name" value="ACP_syn_III_N"/>
</dbReference>
<organism evidence="5 6">
    <name type="scientific">Clostridium cibarium</name>
    <dbReference type="NCBI Taxonomy" id="2762247"/>
    <lineage>
        <taxon>Bacteria</taxon>
        <taxon>Bacillati</taxon>
        <taxon>Bacillota</taxon>
        <taxon>Clostridia</taxon>
        <taxon>Eubacteriales</taxon>
        <taxon>Clostridiaceae</taxon>
        <taxon>Clostridium</taxon>
    </lineage>
</organism>
<dbReference type="InterPro" id="IPR016039">
    <property type="entry name" value="Thiolase-like"/>
</dbReference>
<comment type="caution">
    <text evidence="5">The sequence shown here is derived from an EMBL/GenBank/DDBJ whole genome shotgun (WGS) entry which is preliminary data.</text>
</comment>
<evidence type="ECO:0000259" key="3">
    <source>
        <dbReference type="Pfam" id="PF08541"/>
    </source>
</evidence>
<gene>
    <name evidence="5" type="ORF">H9661_12450</name>
</gene>
<evidence type="ECO:0000313" key="5">
    <source>
        <dbReference type="EMBL" id="MBD7912168.1"/>
    </source>
</evidence>
<dbReference type="Gene3D" id="3.40.47.10">
    <property type="match status" value="1"/>
</dbReference>
<dbReference type="Pfam" id="PF08541">
    <property type="entry name" value="ACP_syn_III_C"/>
    <property type="match status" value="1"/>
</dbReference>
<keyword evidence="2" id="KW-0012">Acyltransferase</keyword>
<dbReference type="Proteomes" id="UP000627781">
    <property type="component" value="Unassembled WGS sequence"/>
</dbReference>
<dbReference type="Pfam" id="PF08545">
    <property type="entry name" value="ACP_syn_III"/>
    <property type="match status" value="1"/>
</dbReference>
<feature type="domain" description="Beta-ketoacyl-[acyl-carrier-protein] synthase III N-terminal" evidence="4">
    <location>
        <begin position="114"/>
        <end position="190"/>
    </location>
</feature>
<accession>A0ABR8PVH4</accession>
<evidence type="ECO:0000259" key="4">
    <source>
        <dbReference type="Pfam" id="PF08545"/>
    </source>
</evidence>
<evidence type="ECO:0000313" key="6">
    <source>
        <dbReference type="Proteomes" id="UP000627781"/>
    </source>
</evidence>
<reference evidence="5 6" key="1">
    <citation type="submission" date="2020-08" db="EMBL/GenBank/DDBJ databases">
        <title>A Genomic Blueprint of the Chicken Gut Microbiome.</title>
        <authorList>
            <person name="Gilroy R."/>
            <person name="Ravi A."/>
            <person name="Getino M."/>
            <person name="Pursley I."/>
            <person name="Horton D.L."/>
            <person name="Alikhan N.-F."/>
            <person name="Baker D."/>
            <person name="Gharbi K."/>
            <person name="Hall N."/>
            <person name="Watson M."/>
            <person name="Adriaenssens E.M."/>
            <person name="Foster-Nyarko E."/>
            <person name="Jarju S."/>
            <person name="Secka A."/>
            <person name="Antonio M."/>
            <person name="Oren A."/>
            <person name="Chaudhuri R."/>
            <person name="La Ragione R.M."/>
            <person name="Hildebrand F."/>
            <person name="Pallen M.J."/>
        </authorList>
    </citation>
    <scope>NUCLEOTIDE SEQUENCE [LARGE SCALE GENOMIC DNA]</scope>
    <source>
        <strain evidence="5 6">Sa3CVN1</strain>
    </source>
</reference>
<keyword evidence="1" id="KW-0808">Transferase</keyword>
<protein>
    <submittedName>
        <fullName evidence="5">3-oxoacyl-ACP synthase</fullName>
    </submittedName>
</protein>
<feature type="domain" description="Beta-ketoacyl-[acyl-carrier-protein] synthase III C-terminal" evidence="3">
    <location>
        <begin position="239"/>
        <end position="328"/>
    </location>
</feature>